<dbReference type="Proteomes" id="UP000586722">
    <property type="component" value="Unassembled WGS sequence"/>
</dbReference>
<protein>
    <recommendedName>
        <fullName evidence="9">Multidrug-efflux transporter</fullName>
    </recommendedName>
</protein>
<keyword evidence="3" id="KW-0050">Antiport</keyword>
<dbReference type="EMBL" id="JAABLQ010000002">
    <property type="protein sequence ID" value="NBN79746.1"/>
    <property type="molecule type" value="Genomic_DNA"/>
</dbReference>
<dbReference type="GO" id="GO:0006811">
    <property type="term" value="P:monoatomic ion transport"/>
    <property type="evidence" value="ECO:0007669"/>
    <property type="project" value="UniProtKB-KW"/>
</dbReference>
<keyword evidence="6" id="KW-1133">Transmembrane helix</keyword>
<dbReference type="Pfam" id="PF01554">
    <property type="entry name" value="MatE"/>
    <property type="match status" value="2"/>
</dbReference>
<dbReference type="AlphaFoldDB" id="A0A7X5F4S5"/>
<dbReference type="PANTHER" id="PTHR43298">
    <property type="entry name" value="MULTIDRUG RESISTANCE PROTEIN NORM-RELATED"/>
    <property type="match status" value="1"/>
</dbReference>
<evidence type="ECO:0000256" key="9">
    <source>
        <dbReference type="ARBA" id="ARBA00031636"/>
    </source>
</evidence>
<accession>A0A7X5F4S5</accession>
<evidence type="ECO:0000256" key="5">
    <source>
        <dbReference type="ARBA" id="ARBA00022692"/>
    </source>
</evidence>
<dbReference type="PANTHER" id="PTHR43298:SF2">
    <property type="entry name" value="FMN_FAD EXPORTER YEEO-RELATED"/>
    <property type="match status" value="1"/>
</dbReference>
<dbReference type="InterPro" id="IPR002528">
    <property type="entry name" value="MATE_fam"/>
</dbReference>
<sequence length="427" mass="45825">MAITTTDIIMVGWLGPVELGAVVLANNLYILFWFFGMGMTQAIIPLAAQALGRKAPRDLRRTVRMGLWAVALYCLPVWAVLWFTEEILILLGQSAELAALAADYMRVMQWTMLPALAIMATRAFVTVMNRPQIVLWATIGGAVLNAALNYVLIFGHFGFPRLELVGAAIASFCTQLLAFLILAAYVVTQPRLRRFNIFGRLWRLDWPVFWQILRMGAPIGLTIVAEGLLFTGSTMMMGWVGTLPLAAHGIALQIASITFMVPLGISQAGMTRVGLAAGQRDLDGIARAGWTALGLTLAFMALAAIAFWTIPGVLVSLFLDMDNPASQEVLAIAVGLLGVAAVFQIADGAQVAGASILRGLGDTLTPLLYAMVGYMAIGMTLSYVLAFPLGLGGIGIWWGLAGGLASTAVLAIWRFARRREVGLLPAT</sequence>
<evidence type="ECO:0000256" key="7">
    <source>
        <dbReference type="ARBA" id="ARBA00023065"/>
    </source>
</evidence>
<dbReference type="InterPro" id="IPR050222">
    <property type="entry name" value="MATE_MdtK"/>
</dbReference>
<dbReference type="PIRSF" id="PIRSF006603">
    <property type="entry name" value="DinF"/>
    <property type="match status" value="1"/>
</dbReference>
<evidence type="ECO:0000256" key="3">
    <source>
        <dbReference type="ARBA" id="ARBA00022449"/>
    </source>
</evidence>
<dbReference type="GO" id="GO:0005886">
    <property type="term" value="C:plasma membrane"/>
    <property type="evidence" value="ECO:0007669"/>
    <property type="project" value="UniProtKB-SubCell"/>
</dbReference>
<evidence type="ECO:0000313" key="11">
    <source>
        <dbReference type="Proteomes" id="UP000586722"/>
    </source>
</evidence>
<dbReference type="CDD" id="cd13131">
    <property type="entry name" value="MATE_NorM_like"/>
    <property type="match status" value="1"/>
</dbReference>
<evidence type="ECO:0000313" key="10">
    <source>
        <dbReference type="EMBL" id="NBN79746.1"/>
    </source>
</evidence>
<organism evidence="10 11">
    <name type="scientific">Pannonibacter tanglangensis</name>
    <dbReference type="NCBI Taxonomy" id="2750084"/>
    <lineage>
        <taxon>Bacteria</taxon>
        <taxon>Pseudomonadati</taxon>
        <taxon>Pseudomonadota</taxon>
        <taxon>Alphaproteobacteria</taxon>
        <taxon>Hyphomicrobiales</taxon>
        <taxon>Stappiaceae</taxon>
        <taxon>Pannonibacter</taxon>
    </lineage>
</organism>
<keyword evidence="4" id="KW-1003">Cell membrane</keyword>
<dbReference type="GO" id="GO:0042910">
    <property type="term" value="F:xenobiotic transmembrane transporter activity"/>
    <property type="evidence" value="ECO:0007669"/>
    <property type="project" value="InterPro"/>
</dbReference>
<comment type="subcellular location">
    <subcellularLocation>
        <location evidence="1">Cell inner membrane</location>
        <topology evidence="1">Multi-pass membrane protein</topology>
    </subcellularLocation>
</comment>
<dbReference type="GO" id="GO:0015297">
    <property type="term" value="F:antiporter activity"/>
    <property type="evidence" value="ECO:0007669"/>
    <property type="project" value="UniProtKB-KW"/>
</dbReference>
<gene>
    <name evidence="10" type="ORF">GWI72_15825</name>
</gene>
<dbReference type="NCBIfam" id="TIGR00797">
    <property type="entry name" value="matE"/>
    <property type="match status" value="1"/>
</dbReference>
<evidence type="ECO:0000256" key="4">
    <source>
        <dbReference type="ARBA" id="ARBA00022475"/>
    </source>
</evidence>
<dbReference type="InterPro" id="IPR048279">
    <property type="entry name" value="MdtK-like"/>
</dbReference>
<evidence type="ECO:0000256" key="1">
    <source>
        <dbReference type="ARBA" id="ARBA00004429"/>
    </source>
</evidence>
<reference evidence="11" key="1">
    <citation type="submission" date="2020-01" db="EMBL/GenBank/DDBJ databases">
        <authorList>
            <person name="Fang Y."/>
            <person name="Sun R."/>
            <person name="Nie L."/>
            <person name="He J."/>
            <person name="Hao L."/>
            <person name="Wang L."/>
            <person name="Su S."/>
            <person name="Lv E."/>
            <person name="Zhang Z."/>
            <person name="Xie R."/>
            <person name="Liu H."/>
        </authorList>
    </citation>
    <scope>NUCLEOTIDE SEQUENCE [LARGE SCALE GENOMIC DNA]</scope>
    <source>
        <strain evidence="11">XCT-53</strain>
    </source>
</reference>
<keyword evidence="8" id="KW-0472">Membrane</keyword>
<keyword evidence="7" id="KW-0406">Ion transport</keyword>
<keyword evidence="2" id="KW-0813">Transport</keyword>
<evidence type="ECO:0000256" key="2">
    <source>
        <dbReference type="ARBA" id="ARBA00022448"/>
    </source>
</evidence>
<evidence type="ECO:0000256" key="6">
    <source>
        <dbReference type="ARBA" id="ARBA00022989"/>
    </source>
</evidence>
<keyword evidence="5" id="KW-0812">Transmembrane</keyword>
<keyword evidence="11" id="KW-1185">Reference proteome</keyword>
<comment type="caution">
    <text evidence="10">The sequence shown here is derived from an EMBL/GenBank/DDBJ whole genome shotgun (WGS) entry which is preliminary data.</text>
</comment>
<evidence type="ECO:0000256" key="8">
    <source>
        <dbReference type="ARBA" id="ARBA00023136"/>
    </source>
</evidence>
<name>A0A7X5F4S5_9HYPH</name>
<proteinExistence type="predicted"/>